<dbReference type="InterPro" id="IPR005735">
    <property type="entry name" value="Znf_LSD1"/>
</dbReference>
<evidence type="ECO:0000259" key="4">
    <source>
        <dbReference type="Pfam" id="PF06943"/>
    </source>
</evidence>
<feature type="compositionally biased region" description="Polar residues" evidence="3">
    <location>
        <begin position="57"/>
        <end position="66"/>
    </location>
</feature>
<sequence length="332" mass="36735">MQHDIGTRAVAWTSCRIQRAIPDTGPFSLPAGFKGKTKGTRNRVIKLKLSAVPRPESVNQIDYQPSTPSPRPCQVKYSQSEFNFSRSDPLSPLTRHRRRREPPPRVPPSRSELFSEPLERRDERPVSSRAGMHSQIVCHGCRRVLCYPSGAPSVCCGACQAITIVPPPALEMAQLICGGCRTLLMYTRNADTVRCSCCRTVNLVRSVNNIAHVNCGQCRTTLMYPYGAPSVKCALCNFVTNTGINTMAPTPCPVPTPNGSSYNVPSTSVVCLYPCILQPNIFFLRTKSDLFLLCFIFWQSTTQPQNVTVVVENPMTVDGKGKLVSPLFFCLY</sequence>
<keyword evidence="7" id="KW-1185">Reference proteome</keyword>
<name>A0A0Q3GUL9_BRADI</name>
<feature type="region of interest" description="Disordered" evidence="3">
    <location>
        <begin position="56"/>
        <end position="75"/>
    </location>
</feature>
<evidence type="ECO:0000313" key="7">
    <source>
        <dbReference type="Proteomes" id="UP000008810"/>
    </source>
</evidence>
<keyword evidence="2" id="KW-0539">Nucleus</keyword>
<dbReference type="PANTHER" id="PTHR31747">
    <property type="entry name" value="PROTEIN LSD1"/>
    <property type="match status" value="1"/>
</dbReference>
<dbReference type="AlphaFoldDB" id="A0A0Q3GUL9"/>
<dbReference type="OrthoDB" id="5594417at2759"/>
<dbReference type="PANTHER" id="PTHR31747:SF3">
    <property type="entry name" value="PROTEIN LSD1"/>
    <property type="match status" value="1"/>
</dbReference>
<feature type="domain" description="Zinc finger LSD1-type" evidence="4">
    <location>
        <begin position="177"/>
        <end position="201"/>
    </location>
</feature>
<evidence type="ECO:0000313" key="5">
    <source>
        <dbReference type="EMBL" id="KQK14021.1"/>
    </source>
</evidence>
<reference evidence="5 6" key="1">
    <citation type="journal article" date="2010" name="Nature">
        <title>Genome sequencing and analysis of the model grass Brachypodium distachyon.</title>
        <authorList>
            <consortium name="International Brachypodium Initiative"/>
        </authorList>
    </citation>
    <scope>NUCLEOTIDE SEQUENCE [LARGE SCALE GENOMIC DNA]</scope>
    <source>
        <strain evidence="5 6">Bd21</strain>
    </source>
</reference>
<feature type="region of interest" description="Disordered" evidence="3">
    <location>
        <begin position="83"/>
        <end position="127"/>
    </location>
</feature>
<dbReference type="InterPro" id="IPR040319">
    <property type="entry name" value="LSD1-like"/>
</dbReference>
<evidence type="ECO:0000256" key="1">
    <source>
        <dbReference type="ARBA" id="ARBA00004123"/>
    </source>
</evidence>
<dbReference type="Gramene" id="KQK14021">
    <property type="protein sequence ID" value="KQK14021"/>
    <property type="gene ID" value="BRADI_1g13971v3"/>
</dbReference>
<dbReference type="NCBIfam" id="TIGR01053">
    <property type="entry name" value="LSD1"/>
    <property type="match status" value="3"/>
</dbReference>
<organism evidence="5">
    <name type="scientific">Brachypodium distachyon</name>
    <name type="common">Purple false brome</name>
    <name type="synonym">Trachynia distachya</name>
    <dbReference type="NCBI Taxonomy" id="15368"/>
    <lineage>
        <taxon>Eukaryota</taxon>
        <taxon>Viridiplantae</taxon>
        <taxon>Streptophyta</taxon>
        <taxon>Embryophyta</taxon>
        <taxon>Tracheophyta</taxon>
        <taxon>Spermatophyta</taxon>
        <taxon>Magnoliopsida</taxon>
        <taxon>Liliopsida</taxon>
        <taxon>Poales</taxon>
        <taxon>Poaceae</taxon>
        <taxon>BOP clade</taxon>
        <taxon>Pooideae</taxon>
        <taxon>Stipodae</taxon>
        <taxon>Brachypodieae</taxon>
        <taxon>Brachypodium</taxon>
    </lineage>
</organism>
<proteinExistence type="predicted"/>
<dbReference type="Pfam" id="PF06943">
    <property type="entry name" value="zf-LSD1"/>
    <property type="match status" value="3"/>
</dbReference>
<reference evidence="6" key="3">
    <citation type="submission" date="2018-08" db="UniProtKB">
        <authorList>
            <consortium name="EnsemblPlants"/>
        </authorList>
    </citation>
    <scope>IDENTIFICATION</scope>
    <source>
        <strain evidence="6">cv. Bd21</strain>
    </source>
</reference>
<dbReference type="Proteomes" id="UP000008810">
    <property type="component" value="Chromosome 1"/>
</dbReference>
<feature type="domain" description="Zinc finger LSD1-type" evidence="4">
    <location>
        <begin position="215"/>
        <end position="239"/>
    </location>
</feature>
<feature type="domain" description="Zinc finger LSD1-type" evidence="4">
    <location>
        <begin position="138"/>
        <end position="162"/>
    </location>
</feature>
<accession>A0A0Q3GUL9</accession>
<dbReference type="EMBL" id="CM000880">
    <property type="protein sequence ID" value="KQK14021.1"/>
    <property type="molecule type" value="Genomic_DNA"/>
</dbReference>
<dbReference type="GO" id="GO:0005634">
    <property type="term" value="C:nucleus"/>
    <property type="evidence" value="ECO:0007669"/>
    <property type="project" value="UniProtKB-SubCell"/>
</dbReference>
<dbReference type="ExpressionAtlas" id="A0A0Q3GUL9">
    <property type="expression patterns" value="baseline"/>
</dbReference>
<evidence type="ECO:0000256" key="2">
    <source>
        <dbReference type="ARBA" id="ARBA00023242"/>
    </source>
</evidence>
<protein>
    <recommendedName>
        <fullName evidence="4">Zinc finger LSD1-type domain-containing protein</fullName>
    </recommendedName>
</protein>
<reference evidence="5" key="2">
    <citation type="submission" date="2017-06" db="EMBL/GenBank/DDBJ databases">
        <title>WGS assembly of Brachypodium distachyon.</title>
        <authorList>
            <consortium name="The International Brachypodium Initiative"/>
            <person name="Lucas S."/>
            <person name="Harmon-Smith M."/>
            <person name="Lail K."/>
            <person name="Tice H."/>
            <person name="Grimwood J."/>
            <person name="Bruce D."/>
            <person name="Barry K."/>
            <person name="Shu S."/>
            <person name="Lindquist E."/>
            <person name="Wang M."/>
            <person name="Pitluck S."/>
            <person name="Vogel J.P."/>
            <person name="Garvin D.F."/>
            <person name="Mockler T.C."/>
            <person name="Schmutz J."/>
            <person name="Rokhsar D."/>
            <person name="Bevan M.W."/>
        </authorList>
    </citation>
    <scope>NUCLEOTIDE SEQUENCE</scope>
    <source>
        <strain evidence="5">Bd21</strain>
    </source>
</reference>
<evidence type="ECO:0000256" key="3">
    <source>
        <dbReference type="SAM" id="MobiDB-lite"/>
    </source>
</evidence>
<dbReference type="STRING" id="15368.A0A0Q3GUL9"/>
<comment type="subcellular location">
    <subcellularLocation>
        <location evidence="1">Nucleus</location>
    </subcellularLocation>
</comment>
<gene>
    <name evidence="6" type="primary">LOC100844237</name>
    <name evidence="5" type="ORF">BRADI_1g13971v3</name>
</gene>
<feature type="compositionally biased region" description="Basic and acidic residues" evidence="3">
    <location>
        <begin position="117"/>
        <end position="126"/>
    </location>
</feature>
<evidence type="ECO:0000313" key="6">
    <source>
        <dbReference type="EnsemblPlants" id="KQK14021"/>
    </source>
</evidence>
<dbReference type="EnsemblPlants" id="KQK14021">
    <property type="protein sequence ID" value="KQK14021"/>
    <property type="gene ID" value="BRADI_1g13971v3"/>
</dbReference>